<evidence type="ECO:0000256" key="5">
    <source>
        <dbReference type="SAM" id="MobiDB-lite"/>
    </source>
</evidence>
<keyword evidence="2" id="KW-0812">Transmembrane</keyword>
<protein>
    <submittedName>
        <fullName evidence="8">Uncharacterized protein</fullName>
    </submittedName>
</protein>
<dbReference type="InterPro" id="IPR054290">
    <property type="entry name" value="DUF7026"/>
</dbReference>
<keyword evidence="9" id="KW-1185">Reference proteome</keyword>
<dbReference type="InterPro" id="IPR006153">
    <property type="entry name" value="Cation/H_exchanger_TM"/>
</dbReference>
<feature type="domain" description="DUF7026" evidence="7">
    <location>
        <begin position="66"/>
        <end position="115"/>
    </location>
</feature>
<dbReference type="PANTHER" id="PTHR46157">
    <property type="entry name" value="K(+) EFFLUX ANTIPORTER 3, CHLOROPLASTIC"/>
    <property type="match status" value="1"/>
</dbReference>
<evidence type="ECO:0000256" key="4">
    <source>
        <dbReference type="ARBA" id="ARBA00023136"/>
    </source>
</evidence>
<reference evidence="8" key="1">
    <citation type="submission" date="2020-08" db="EMBL/GenBank/DDBJ databases">
        <title>Plant Genome Project.</title>
        <authorList>
            <person name="Zhang R.-G."/>
        </authorList>
    </citation>
    <scope>NUCLEOTIDE SEQUENCE</scope>
    <source>
        <strain evidence="8">WSP0</strain>
        <tissue evidence="8">Leaf</tissue>
    </source>
</reference>
<dbReference type="Pfam" id="PF00999">
    <property type="entry name" value="Na_H_Exchanger"/>
    <property type="match status" value="2"/>
</dbReference>
<dbReference type="GO" id="GO:0009507">
    <property type="term" value="C:chloroplast"/>
    <property type="evidence" value="ECO:0007669"/>
    <property type="project" value="TreeGrafter"/>
</dbReference>
<evidence type="ECO:0000256" key="1">
    <source>
        <dbReference type="ARBA" id="ARBA00004141"/>
    </source>
</evidence>
<name>A0AAV6IC10_9ERIC</name>
<comment type="caution">
    <text evidence="8">The sequence shown here is derived from an EMBL/GenBank/DDBJ whole genome shotgun (WGS) entry which is preliminary data.</text>
</comment>
<evidence type="ECO:0000259" key="7">
    <source>
        <dbReference type="Pfam" id="PF22950"/>
    </source>
</evidence>
<keyword evidence="3" id="KW-1133">Transmembrane helix</keyword>
<evidence type="ECO:0000313" key="8">
    <source>
        <dbReference type="EMBL" id="KAG5526178.1"/>
    </source>
</evidence>
<dbReference type="GO" id="GO:1902600">
    <property type="term" value="P:proton transmembrane transport"/>
    <property type="evidence" value="ECO:0007669"/>
    <property type="project" value="InterPro"/>
</dbReference>
<dbReference type="Gene3D" id="3.40.50.720">
    <property type="entry name" value="NAD(P)-binding Rossmann-like Domain"/>
    <property type="match status" value="1"/>
</dbReference>
<dbReference type="GO" id="GO:0016020">
    <property type="term" value="C:membrane"/>
    <property type="evidence" value="ECO:0007669"/>
    <property type="project" value="UniProtKB-SubCell"/>
</dbReference>
<keyword evidence="4" id="KW-0472">Membrane</keyword>
<proteinExistence type="predicted"/>
<dbReference type="Gene3D" id="1.20.1530.20">
    <property type="match status" value="1"/>
</dbReference>
<dbReference type="EMBL" id="JACTNZ010000011">
    <property type="protein sequence ID" value="KAG5526178.1"/>
    <property type="molecule type" value="Genomic_DNA"/>
</dbReference>
<feature type="region of interest" description="Disordered" evidence="5">
    <location>
        <begin position="983"/>
        <end position="1014"/>
    </location>
</feature>
<dbReference type="PANTHER" id="PTHR46157:SF4">
    <property type="entry name" value="K(+) EFFLUX ANTIPORTER 3, CHLOROPLASTIC"/>
    <property type="match status" value="1"/>
</dbReference>
<dbReference type="Proteomes" id="UP000823749">
    <property type="component" value="Chromosome 11"/>
</dbReference>
<comment type="subcellular location">
    <subcellularLocation>
        <location evidence="1">Membrane</location>
        <topology evidence="1">Multi-pass membrane protein</topology>
    </subcellularLocation>
</comment>
<dbReference type="InterPro" id="IPR038770">
    <property type="entry name" value="Na+/solute_symporter_sf"/>
</dbReference>
<accession>A0AAV6IC10</accession>
<gene>
    <name evidence="8" type="ORF">RHGRI_032454</name>
</gene>
<evidence type="ECO:0000256" key="3">
    <source>
        <dbReference type="ARBA" id="ARBA00022989"/>
    </source>
</evidence>
<dbReference type="GO" id="GO:0015297">
    <property type="term" value="F:antiporter activity"/>
    <property type="evidence" value="ECO:0007669"/>
    <property type="project" value="InterPro"/>
</dbReference>
<evidence type="ECO:0000256" key="2">
    <source>
        <dbReference type="ARBA" id="ARBA00022692"/>
    </source>
</evidence>
<evidence type="ECO:0000259" key="6">
    <source>
        <dbReference type="Pfam" id="PF00999"/>
    </source>
</evidence>
<dbReference type="AlphaFoldDB" id="A0AAV6IC10"/>
<feature type="domain" description="Cation/H+ exchanger transmembrane" evidence="6">
    <location>
        <begin position="349"/>
        <end position="508"/>
    </location>
</feature>
<evidence type="ECO:0000313" key="9">
    <source>
        <dbReference type="Proteomes" id="UP000823749"/>
    </source>
</evidence>
<feature type="domain" description="Cation/H+ exchanger transmembrane" evidence="6">
    <location>
        <begin position="532"/>
        <end position="752"/>
    </location>
</feature>
<sequence length="1014" mass="110690">MALTIHLLYPQIPPYPFNFQTHPLTHLRSRAKPPKISCTKTSKSSDFSSELLAKEVEKMNTQLAQREEAMKKSRNLLFSELSKYLGLRPEELKMRLREMEEEDKWVLVRGFVSEWGVDFHPLSARSVKEMVEEHLAEDNPPPPPVASTPVFFPGLKKMIGYAFNMKWPIPCITSVGIQALGSGVFTNSFVADGVSTSFFGYLEEPTNALHLPQLSSSTSMIPMLDSIGCFFGPKGYDIVTQTRTNRADSHALSYLSGHIFSTPYPHHRRLRPPLSSAHHKISRCFSYSAHVSKGRLSLSSFVFGERGFQFSSRGHAKKDRFRIYAAVDVANGVDVINDLGMDTLTLLAVTVIIVPAFKIIKASPILGFFFAGVVLNQFGLIRNLTDVKILSEWGILFLLFEMGLELSLARLKALAKFAFGMGLTQVVLCTLAFTAFELPPNGAIGTKILQFLFNSRPDLVNIRSIDEAVVIGAALSLSSSAFVLQLLAEKGELPTRFGSATLGILLLQVPLDFGVLGNIFMISFNVIGDAVDIAVVPLLVILPVLESQNLVGESMLPMLAKESLKALGGLGLLSLGGKFLLRRVFEVVAEARSSEAFVALCLLTVAGTSLLTQKLGFSDTLGAFLAGALLAETNFRTQIEADIRPFRGLLLGLFFVTTGTSIDTQLLFREWPNVLSLLAGLIVIKTLIITAIGPRVGLTLQESLRIGLLLSQGGEFGFVVFSLANRLGVLPLELNKLLIIVVVLSMALTPFLNDFGRTAADFIGEKFDLEEKPADMVNFDASEPVVILGFGQMGQVERLQVLANFLAAPLASGVDDVAGWPYVAFDIDLSVVKIPIYARAQDLAHLLALKKAGATDAILENAETSLQLGSKLLKGLGVMSDDVTFLSNLVRNSMEIQAQEELDKTGDQEIEVMEPFQVRVADMVGTRLPPPTSDEKSSSMVNQIDKDRVPRFQGEVDQSLQNGELDQSEDLNGKGVLYCDLETQNGSPISCEDAAEGKMELDPSGPLVINNDRP</sequence>
<dbReference type="Pfam" id="PF22950">
    <property type="entry name" value="DUF7026"/>
    <property type="match status" value="1"/>
</dbReference>
<organism evidence="8 9">
    <name type="scientific">Rhododendron griersonianum</name>
    <dbReference type="NCBI Taxonomy" id="479676"/>
    <lineage>
        <taxon>Eukaryota</taxon>
        <taxon>Viridiplantae</taxon>
        <taxon>Streptophyta</taxon>
        <taxon>Embryophyta</taxon>
        <taxon>Tracheophyta</taxon>
        <taxon>Spermatophyta</taxon>
        <taxon>Magnoliopsida</taxon>
        <taxon>eudicotyledons</taxon>
        <taxon>Gunneridae</taxon>
        <taxon>Pentapetalae</taxon>
        <taxon>asterids</taxon>
        <taxon>Ericales</taxon>
        <taxon>Ericaceae</taxon>
        <taxon>Ericoideae</taxon>
        <taxon>Rhodoreae</taxon>
        <taxon>Rhododendron</taxon>
    </lineage>
</organism>